<dbReference type="GO" id="GO:0005737">
    <property type="term" value="C:cytoplasm"/>
    <property type="evidence" value="ECO:0007669"/>
    <property type="project" value="TreeGrafter"/>
</dbReference>
<evidence type="ECO:0000313" key="2">
    <source>
        <dbReference type="EMBL" id="KST66743.1"/>
    </source>
</evidence>
<gene>
    <name evidence="2" type="ORF">BC008_26495</name>
</gene>
<dbReference type="AlphaFoldDB" id="A0A0V7ZQW7"/>
<comment type="caution">
    <text evidence="2">The sequence shown here is derived from an EMBL/GenBank/DDBJ whole genome shotgun (WGS) entry which is preliminary data.</text>
</comment>
<dbReference type="SUPFAM" id="SSF51735">
    <property type="entry name" value="NAD(P)-binding Rossmann-fold domains"/>
    <property type="match status" value="1"/>
</dbReference>
<dbReference type="RefSeq" id="WP_027847070.1">
    <property type="nucleotide sequence ID" value="NZ_LMTZ01000094.1"/>
</dbReference>
<dbReference type="PANTHER" id="PTHR48079:SF6">
    <property type="entry name" value="NAD(P)-BINDING DOMAIN-CONTAINING PROTEIN-RELATED"/>
    <property type="match status" value="1"/>
</dbReference>
<dbReference type="InterPro" id="IPR051783">
    <property type="entry name" value="NAD(P)-dependent_oxidoreduct"/>
</dbReference>
<name>A0A0V7ZQW7_9CYAN</name>
<protein>
    <recommendedName>
        <fullName evidence="1">NAD-dependent epimerase/dehydratase domain-containing protein</fullName>
    </recommendedName>
</protein>
<dbReference type="PANTHER" id="PTHR48079">
    <property type="entry name" value="PROTEIN YEEZ"/>
    <property type="match status" value="1"/>
</dbReference>
<dbReference type="GO" id="GO:0004029">
    <property type="term" value="F:aldehyde dehydrogenase (NAD+) activity"/>
    <property type="evidence" value="ECO:0007669"/>
    <property type="project" value="TreeGrafter"/>
</dbReference>
<proteinExistence type="predicted"/>
<dbReference type="Pfam" id="PF01370">
    <property type="entry name" value="Epimerase"/>
    <property type="match status" value="1"/>
</dbReference>
<evidence type="ECO:0000313" key="3">
    <source>
        <dbReference type="Proteomes" id="UP000053372"/>
    </source>
</evidence>
<accession>A0A0V7ZQW7</accession>
<dbReference type="Gene3D" id="3.40.50.720">
    <property type="entry name" value="NAD(P)-binding Rossmann-like Domain"/>
    <property type="match status" value="1"/>
</dbReference>
<dbReference type="OrthoDB" id="9807212at2"/>
<organism evidence="2 3">
    <name type="scientific">Mastigocoleus testarum BC008</name>
    <dbReference type="NCBI Taxonomy" id="371196"/>
    <lineage>
        <taxon>Bacteria</taxon>
        <taxon>Bacillati</taxon>
        <taxon>Cyanobacteriota</taxon>
        <taxon>Cyanophyceae</taxon>
        <taxon>Nostocales</taxon>
        <taxon>Hapalosiphonaceae</taxon>
        <taxon>Mastigocoleus</taxon>
    </lineage>
</organism>
<dbReference type="EMBL" id="LMTZ01000094">
    <property type="protein sequence ID" value="KST66743.1"/>
    <property type="molecule type" value="Genomic_DNA"/>
</dbReference>
<reference evidence="2 3" key="1">
    <citation type="journal article" date="2015" name="Genome Announc.">
        <title>Draft Genome of the Euendolithic (true boring) Cyanobacterium Mastigocoleus testarum strain BC008.</title>
        <authorList>
            <person name="Guida B.S."/>
            <person name="Garcia-Pichel F."/>
        </authorList>
    </citation>
    <scope>NUCLEOTIDE SEQUENCE [LARGE SCALE GENOMIC DNA]</scope>
    <source>
        <strain evidence="2 3">BC008</strain>
    </source>
</reference>
<keyword evidence="3" id="KW-1185">Reference proteome</keyword>
<dbReference type="InterPro" id="IPR001509">
    <property type="entry name" value="Epimerase_deHydtase"/>
</dbReference>
<sequence length="335" mass="36596">MKIGILGATGAIGHHTANAVLEHGHELLVIHRASSNLESIKDLSFTSRIFSSRIGDLNDRASLVQAFTGLDAIINCAAYYPTKPRSLQAEVKTAVSQMENFYQACSQTDIQKIIYLGAAIALPKHPQNLPATEELEYVRTPQNKNPYLQVKWEMDRLAKQKAKNGLPVVIGIPSMCFGEFDYAPSTGRLIVEIANGTIPGYIRGDRNVIYTGDAGKGLILACEAGKPGERYLFTGTNISMDELVKLIAKIAGVSPPKIAIPLPIAKTISKFQETKYQLFGGKLPKISSSAIAVMASGQFLDGSKAQKELGFQSKVDLNEAITRAINWFRIRKYIN</sequence>
<feature type="domain" description="NAD-dependent epimerase/dehydratase" evidence="1">
    <location>
        <begin position="5"/>
        <end position="231"/>
    </location>
</feature>
<evidence type="ECO:0000259" key="1">
    <source>
        <dbReference type="Pfam" id="PF01370"/>
    </source>
</evidence>
<dbReference type="Proteomes" id="UP000053372">
    <property type="component" value="Unassembled WGS sequence"/>
</dbReference>
<dbReference type="InterPro" id="IPR036291">
    <property type="entry name" value="NAD(P)-bd_dom_sf"/>
</dbReference>